<keyword evidence="1" id="KW-0732">Signal</keyword>
<dbReference type="RefSeq" id="WP_145953613.1">
    <property type="nucleotide sequence ID" value="NZ_CBDDTQ010000006.1"/>
</dbReference>
<organism evidence="2 3">
    <name type="scientific">Alloalcanivorax xenomutans</name>
    <dbReference type="NCBI Taxonomy" id="1094342"/>
    <lineage>
        <taxon>Bacteria</taxon>
        <taxon>Pseudomonadati</taxon>
        <taxon>Pseudomonadota</taxon>
        <taxon>Gammaproteobacteria</taxon>
        <taxon>Oceanospirillales</taxon>
        <taxon>Alcanivoracaceae</taxon>
        <taxon>Alloalcanivorax</taxon>
    </lineage>
</organism>
<comment type="caution">
    <text evidence="2">The sequence shown here is derived from an EMBL/GenBank/DDBJ whole genome shotgun (WGS) entry which is preliminary data.</text>
</comment>
<feature type="signal peptide" evidence="1">
    <location>
        <begin position="1"/>
        <end position="28"/>
    </location>
</feature>
<evidence type="ECO:0000256" key="1">
    <source>
        <dbReference type="SAM" id="SignalP"/>
    </source>
</evidence>
<proteinExistence type="predicted"/>
<keyword evidence="3" id="KW-1185">Reference proteome</keyword>
<dbReference type="Proteomes" id="UP001107961">
    <property type="component" value="Unassembled WGS sequence"/>
</dbReference>
<feature type="chain" id="PRO_5040125336" evidence="1">
    <location>
        <begin position="29"/>
        <end position="482"/>
    </location>
</feature>
<reference evidence="2" key="1">
    <citation type="submission" date="2022-01" db="EMBL/GenBank/DDBJ databases">
        <authorList>
            <person name="Karlyshev A.V."/>
            <person name="Jaspars M."/>
        </authorList>
    </citation>
    <scope>NUCLEOTIDE SEQUENCE</scope>
    <source>
        <strain evidence="2">AGSA3-2</strain>
    </source>
</reference>
<evidence type="ECO:0000313" key="3">
    <source>
        <dbReference type="Proteomes" id="UP001107961"/>
    </source>
</evidence>
<dbReference type="EMBL" id="JAJVKT010000020">
    <property type="protein sequence ID" value="MCE7510099.1"/>
    <property type="molecule type" value="Genomic_DNA"/>
</dbReference>
<accession>A0A9Q3W6V1</accession>
<name>A0A9Q3W6V1_9GAMM</name>
<protein>
    <submittedName>
        <fullName evidence="2">Uncharacterized protein</fullName>
    </submittedName>
</protein>
<dbReference type="GeneID" id="94687962"/>
<gene>
    <name evidence="2" type="ORF">LZG35_15785</name>
</gene>
<evidence type="ECO:0000313" key="2">
    <source>
        <dbReference type="EMBL" id="MCE7510099.1"/>
    </source>
</evidence>
<dbReference type="AlphaFoldDB" id="A0A9Q3W6V1"/>
<sequence>MMTTTNTKIATRLCLLTALITAPGITLADKSYWQVRGPDDTKFVLETAMLSPLSLAGLSASTFFVYDDQDGSLIQYDAKTPDKPRTLLPEPDDKRMKRLKTQLTAKLMDGQLKLLMSDGRENIFFIKPRPLADEEAFQSALNERHQHIETLKREAAEKHGTMEFPGTDGGDSDKVVFPGGFTLNLPANDDGFYIHQENPTRWLLFSLADPESNQPLFNQVNPDLTLALKEASPKDVAKETRWPGTYRLYEQDGLFVDAFTEYDESEDEAYLAGYDLYRTIPLSQGRTLLITTRTLKSADDIKRFAAIANSARPAATDDTVSVNHYTDNTLGLLSPAQSVSLFEGAKMTLPLNYTAERWSGGGYFVLSLGPNMIFESGDGESDYIGVEGALKPGESEFERPSGGIYMRDDDGFVFDADKVAGDQSILVADDNGLVFESKQNWHLARYVRLGQTHVVYYMNYRNKRTEALEDFYSSRNAFHFEP</sequence>